<name>A0A8K0JC35_9HYPO</name>
<comment type="caution">
    <text evidence="4">The sequence shown here is derived from an EMBL/GenBank/DDBJ whole genome shotgun (WGS) entry which is preliminary data.</text>
</comment>
<protein>
    <recommendedName>
        <fullName evidence="3">SWIM-type domain-containing protein</fullName>
    </recommendedName>
</protein>
<gene>
    <name evidence="4" type="ORF">E4U42_003909</name>
</gene>
<evidence type="ECO:0000256" key="2">
    <source>
        <dbReference type="SAM" id="MobiDB-lite"/>
    </source>
</evidence>
<evidence type="ECO:0000313" key="4">
    <source>
        <dbReference type="EMBL" id="KAG5925822.1"/>
    </source>
</evidence>
<dbReference type="AlphaFoldDB" id="A0A8K0JC35"/>
<accession>A0A8K0JC35</accession>
<dbReference type="InterPro" id="IPR007527">
    <property type="entry name" value="Znf_SWIM"/>
</dbReference>
<dbReference type="Proteomes" id="UP000811619">
    <property type="component" value="Unassembled WGS sequence"/>
</dbReference>
<feature type="region of interest" description="Disordered" evidence="2">
    <location>
        <begin position="468"/>
        <end position="492"/>
    </location>
</feature>
<organism evidence="4 5">
    <name type="scientific">Claviceps africana</name>
    <dbReference type="NCBI Taxonomy" id="83212"/>
    <lineage>
        <taxon>Eukaryota</taxon>
        <taxon>Fungi</taxon>
        <taxon>Dikarya</taxon>
        <taxon>Ascomycota</taxon>
        <taxon>Pezizomycotina</taxon>
        <taxon>Sordariomycetes</taxon>
        <taxon>Hypocreomycetidae</taxon>
        <taxon>Hypocreales</taxon>
        <taxon>Clavicipitaceae</taxon>
        <taxon>Claviceps</taxon>
    </lineage>
</organism>
<dbReference type="PROSITE" id="PS50966">
    <property type="entry name" value="ZF_SWIM"/>
    <property type="match status" value="1"/>
</dbReference>
<keyword evidence="1" id="KW-0862">Zinc</keyword>
<keyword evidence="1" id="KW-0479">Metal-binding</keyword>
<reference evidence="4" key="1">
    <citation type="journal article" date="2020" name="bioRxiv">
        <title>Whole genome comparisons of ergot fungi reveals the divergence and evolution of species within the genus Claviceps are the result of varying mechanisms driving genome evolution and host range expansion.</title>
        <authorList>
            <person name="Wyka S.A."/>
            <person name="Mondo S.J."/>
            <person name="Liu M."/>
            <person name="Dettman J."/>
            <person name="Nalam V."/>
            <person name="Broders K.D."/>
        </authorList>
    </citation>
    <scope>NUCLEOTIDE SEQUENCE</scope>
    <source>
        <strain evidence="4">CCC 489</strain>
    </source>
</reference>
<feature type="compositionally biased region" description="Acidic residues" evidence="2">
    <location>
        <begin position="41"/>
        <end position="62"/>
    </location>
</feature>
<keyword evidence="5" id="KW-1185">Reference proteome</keyword>
<dbReference type="GO" id="GO:0008270">
    <property type="term" value="F:zinc ion binding"/>
    <property type="evidence" value="ECO:0007669"/>
    <property type="project" value="UniProtKB-KW"/>
</dbReference>
<dbReference type="OrthoDB" id="5387895at2759"/>
<feature type="region of interest" description="Disordered" evidence="2">
    <location>
        <begin position="138"/>
        <end position="159"/>
    </location>
</feature>
<feature type="region of interest" description="Disordered" evidence="2">
    <location>
        <begin position="32"/>
        <end position="87"/>
    </location>
</feature>
<evidence type="ECO:0000259" key="3">
    <source>
        <dbReference type="PROSITE" id="PS50966"/>
    </source>
</evidence>
<evidence type="ECO:0000256" key="1">
    <source>
        <dbReference type="PROSITE-ProRule" id="PRU00325"/>
    </source>
</evidence>
<feature type="compositionally biased region" description="Basic and acidic residues" evidence="2">
    <location>
        <begin position="138"/>
        <end position="153"/>
    </location>
</feature>
<evidence type="ECO:0000313" key="5">
    <source>
        <dbReference type="Proteomes" id="UP000811619"/>
    </source>
</evidence>
<proteinExistence type="predicted"/>
<keyword evidence="1" id="KW-0863">Zinc-finger</keyword>
<feature type="domain" description="SWIM-type" evidence="3">
    <location>
        <begin position="154"/>
        <end position="184"/>
    </location>
</feature>
<sequence length="492" mass="54605">MPLMSRSRVETAPRAALSVNTDIHDFGILLDSQEYSHVSEDGDDDDDDDDDDLDVEEEEEGEEERRGKKKGPTVVTSPTGLRYNLDQLSGPRRNAVQEAFVEPTRITLQLCERIEDRCVFQMIELVPRAVRIREAPTCRDREGDGGEGSKARPFDNSSQISCSCSTEDDGIPCKHRLSVLDMLANATRLHDGYSKPLTMADEGFAQELGDPFQAIADFHLDILADGLHCPVNDRDSYSEDGPDDKPSAKIQDLFASMYPKLAEDSCPDTYHHLPPGEDILVDTNLLLFNARPADTVHDLCRSLSRRADLVLRELDAFSRPASQSSPCSVKHRESADTFCPESVPDVLWATTHFLRIVHRMAFSIQTCDRPWNPSECHSEVQTLVHILASVVAAGDRSSLATCRSSLYSNLIGDRTQADFVIKELELLPETASYFAERLAGIAEKIATLGAPYAYVKRFNGLLRQLRTSSAGAGTKRPTPSEGADWKPPKRIK</sequence>
<feature type="compositionally biased region" description="Basic and acidic residues" evidence="2">
    <location>
        <begin position="483"/>
        <end position="492"/>
    </location>
</feature>
<dbReference type="EMBL" id="SRPY01000333">
    <property type="protein sequence ID" value="KAG5925822.1"/>
    <property type="molecule type" value="Genomic_DNA"/>
</dbReference>
<dbReference type="Pfam" id="PF04434">
    <property type="entry name" value="SWIM"/>
    <property type="match status" value="1"/>
</dbReference>